<gene>
    <name evidence="1" type="ORF">L6164_035834</name>
</gene>
<name>A0ACB9KF74_BAUVA</name>
<dbReference type="Proteomes" id="UP000828941">
    <property type="component" value="Chromosome 14"/>
</dbReference>
<evidence type="ECO:0000313" key="1">
    <source>
        <dbReference type="EMBL" id="KAI4295833.1"/>
    </source>
</evidence>
<organism evidence="1 2">
    <name type="scientific">Bauhinia variegata</name>
    <name type="common">Purple orchid tree</name>
    <name type="synonym">Phanera variegata</name>
    <dbReference type="NCBI Taxonomy" id="167791"/>
    <lineage>
        <taxon>Eukaryota</taxon>
        <taxon>Viridiplantae</taxon>
        <taxon>Streptophyta</taxon>
        <taxon>Embryophyta</taxon>
        <taxon>Tracheophyta</taxon>
        <taxon>Spermatophyta</taxon>
        <taxon>Magnoliopsida</taxon>
        <taxon>eudicotyledons</taxon>
        <taxon>Gunneridae</taxon>
        <taxon>Pentapetalae</taxon>
        <taxon>rosids</taxon>
        <taxon>fabids</taxon>
        <taxon>Fabales</taxon>
        <taxon>Fabaceae</taxon>
        <taxon>Cercidoideae</taxon>
        <taxon>Cercideae</taxon>
        <taxon>Bauhiniinae</taxon>
        <taxon>Bauhinia</taxon>
    </lineage>
</organism>
<sequence>MAHLPIPMVFSKSILSLLISSLVFLSDVGSANPPYSICSTSTSYTNGSLFQKNLNNVLASLPIHASISDSYIVSYGNDPDKVYSLYMCLNYITSESCQICIDTAREDIVKLCPLSEEAVVWEEECQLWYSSRNFYGVANVTGNIGKDNIQNISEPEKFESALNEVLYNITEVAAFSPSANMYAAGEAPFENKTIYALVMCTGDLSASNCSTCLKSAIRDKAGCCYAAIGARILSRNCYLRYEFYHFYEGTTGSIDTSSRNTKGKNVARKIWMITGLIALTALAMIFCCCICCVMKNRNRESGSRTFSHLIELHNLSQLVDSVFHYQSFNMRSDWRSKEIPYIALSSLRAATGNFSDSNKLGQGGFGPVYKAWNLWNEGKGLDLMDPLLADSCCQDQFLTDMNIRLLCVQEDAYDRPTMSSVVLMLKSESATHAQPKRPPFSLRKLNENGSNGPDYAQHSVNGLTISQILPR</sequence>
<proteinExistence type="predicted"/>
<accession>A0ACB9KF74</accession>
<reference evidence="1 2" key="1">
    <citation type="journal article" date="2022" name="DNA Res.">
        <title>Chromosomal-level genome assembly of the orchid tree Bauhinia variegata (Leguminosae; Cercidoideae) supports the allotetraploid origin hypothesis of Bauhinia.</title>
        <authorList>
            <person name="Zhong Y."/>
            <person name="Chen Y."/>
            <person name="Zheng D."/>
            <person name="Pang J."/>
            <person name="Liu Y."/>
            <person name="Luo S."/>
            <person name="Meng S."/>
            <person name="Qian L."/>
            <person name="Wei D."/>
            <person name="Dai S."/>
            <person name="Zhou R."/>
        </authorList>
    </citation>
    <scope>NUCLEOTIDE SEQUENCE [LARGE SCALE GENOMIC DNA]</scope>
    <source>
        <strain evidence="1">BV-YZ2020</strain>
    </source>
</reference>
<protein>
    <submittedName>
        <fullName evidence="1">Uncharacterized protein</fullName>
    </submittedName>
</protein>
<keyword evidence="2" id="KW-1185">Reference proteome</keyword>
<dbReference type="EMBL" id="CM039439">
    <property type="protein sequence ID" value="KAI4295833.1"/>
    <property type="molecule type" value="Genomic_DNA"/>
</dbReference>
<comment type="caution">
    <text evidence="1">The sequence shown here is derived from an EMBL/GenBank/DDBJ whole genome shotgun (WGS) entry which is preliminary data.</text>
</comment>
<evidence type="ECO:0000313" key="2">
    <source>
        <dbReference type="Proteomes" id="UP000828941"/>
    </source>
</evidence>